<dbReference type="Gene3D" id="1.10.10.10">
    <property type="entry name" value="Winged helix-like DNA-binding domain superfamily/Winged helix DNA-binding domain"/>
    <property type="match status" value="1"/>
</dbReference>
<dbReference type="SUPFAM" id="SSF55781">
    <property type="entry name" value="GAF domain-like"/>
    <property type="match status" value="1"/>
</dbReference>
<name>A0A1H9RNE6_9PSEU</name>
<dbReference type="STRING" id="155974.SAMN04487818_10517"/>
<dbReference type="Pfam" id="PF03861">
    <property type="entry name" value="ANTAR"/>
    <property type="match status" value="1"/>
</dbReference>
<dbReference type="PROSITE" id="PS50921">
    <property type="entry name" value="ANTAR"/>
    <property type="match status" value="1"/>
</dbReference>
<evidence type="ECO:0000313" key="6">
    <source>
        <dbReference type="EMBL" id="SER74451.1"/>
    </source>
</evidence>
<dbReference type="InterPro" id="IPR003018">
    <property type="entry name" value="GAF"/>
</dbReference>
<dbReference type="EMBL" id="FOGI01000005">
    <property type="protein sequence ID" value="SER74451.1"/>
    <property type="molecule type" value="Genomic_DNA"/>
</dbReference>
<keyword evidence="4" id="KW-0804">Transcription</keyword>
<dbReference type="Proteomes" id="UP000199051">
    <property type="component" value="Unassembled WGS sequence"/>
</dbReference>
<evidence type="ECO:0000256" key="4">
    <source>
        <dbReference type="ARBA" id="ARBA00023163"/>
    </source>
</evidence>
<dbReference type="InterPro" id="IPR036388">
    <property type="entry name" value="WH-like_DNA-bd_sf"/>
</dbReference>
<dbReference type="InterPro" id="IPR012074">
    <property type="entry name" value="GAF_ANTAR"/>
</dbReference>
<evidence type="ECO:0000256" key="1">
    <source>
        <dbReference type="ARBA" id="ARBA00022679"/>
    </source>
</evidence>
<evidence type="ECO:0000313" key="7">
    <source>
        <dbReference type="Proteomes" id="UP000199051"/>
    </source>
</evidence>
<keyword evidence="7" id="KW-1185">Reference proteome</keyword>
<dbReference type="SUPFAM" id="SSF52172">
    <property type="entry name" value="CheY-like"/>
    <property type="match status" value="1"/>
</dbReference>
<reference evidence="7" key="1">
    <citation type="submission" date="2016-10" db="EMBL/GenBank/DDBJ databases">
        <authorList>
            <person name="Varghese N."/>
            <person name="Submissions S."/>
        </authorList>
    </citation>
    <scope>NUCLEOTIDE SEQUENCE [LARGE SCALE GENOMIC DNA]</scope>
    <source>
        <strain evidence="7">DSM 44260</strain>
    </source>
</reference>
<evidence type="ECO:0000256" key="2">
    <source>
        <dbReference type="ARBA" id="ARBA00022777"/>
    </source>
</evidence>
<dbReference type="Pfam" id="PF13185">
    <property type="entry name" value="GAF_2"/>
    <property type="match status" value="1"/>
</dbReference>
<feature type="domain" description="ANTAR" evidence="5">
    <location>
        <begin position="166"/>
        <end position="227"/>
    </location>
</feature>
<dbReference type="GO" id="GO:0016301">
    <property type="term" value="F:kinase activity"/>
    <property type="evidence" value="ECO:0007669"/>
    <property type="project" value="UniProtKB-KW"/>
</dbReference>
<dbReference type="InterPro" id="IPR005561">
    <property type="entry name" value="ANTAR"/>
</dbReference>
<keyword evidence="1" id="KW-0808">Transferase</keyword>
<dbReference type="AlphaFoldDB" id="A0A1H9RNE6"/>
<sequence length="242" mass="26188">MKQQRLVETFVELADTLVDDFDVLDFLQLLVDRCVELLAIDAAGILLATVDGELHMITSSSEAVRRLELFQLRHGEGPCLAAYRTGLVVSRPDLTRVGAADARFAAAAIADGYHAVFALPMRLRADTIGALNLFSATAGDLDELSWHTAKALVDVATISLLQARAVRDHALLSEQLQEALTSRVIIEQAKGVLAERLGLDMAGAFDVLRGHARDTNTKLSELARVVVTETGWTPPAGRRPPV</sequence>
<keyword evidence="3" id="KW-0805">Transcription regulation</keyword>
<gene>
    <name evidence="6" type="ORF">SAMN04487818_10517</name>
</gene>
<accession>A0A1H9RNE6</accession>
<dbReference type="InterPro" id="IPR011006">
    <property type="entry name" value="CheY-like_superfamily"/>
</dbReference>
<dbReference type="Gene3D" id="3.30.450.40">
    <property type="match status" value="1"/>
</dbReference>
<dbReference type="SMART" id="SM01012">
    <property type="entry name" value="ANTAR"/>
    <property type="match status" value="1"/>
</dbReference>
<keyword evidence="2" id="KW-0418">Kinase</keyword>
<proteinExistence type="predicted"/>
<dbReference type="InterPro" id="IPR029016">
    <property type="entry name" value="GAF-like_dom_sf"/>
</dbReference>
<dbReference type="PIRSF" id="PIRSF036625">
    <property type="entry name" value="GAF_ANTAR"/>
    <property type="match status" value="1"/>
</dbReference>
<dbReference type="GO" id="GO:0003723">
    <property type="term" value="F:RNA binding"/>
    <property type="evidence" value="ECO:0007669"/>
    <property type="project" value="InterPro"/>
</dbReference>
<evidence type="ECO:0000256" key="3">
    <source>
        <dbReference type="ARBA" id="ARBA00023015"/>
    </source>
</evidence>
<protein>
    <submittedName>
        <fullName evidence="6">GAF domain-containing protein</fullName>
    </submittedName>
</protein>
<organism evidence="6 7">
    <name type="scientific">Actinokineospora terrae</name>
    <dbReference type="NCBI Taxonomy" id="155974"/>
    <lineage>
        <taxon>Bacteria</taxon>
        <taxon>Bacillati</taxon>
        <taxon>Actinomycetota</taxon>
        <taxon>Actinomycetes</taxon>
        <taxon>Pseudonocardiales</taxon>
        <taxon>Pseudonocardiaceae</taxon>
        <taxon>Actinokineospora</taxon>
    </lineage>
</organism>
<evidence type="ECO:0000259" key="5">
    <source>
        <dbReference type="PROSITE" id="PS50921"/>
    </source>
</evidence>
<dbReference type="RefSeq" id="WP_092777438.1">
    <property type="nucleotide sequence ID" value="NZ_FOGI01000005.1"/>
</dbReference>